<dbReference type="InterPro" id="IPR007421">
    <property type="entry name" value="Schlafen_AlbA_2_dom"/>
</dbReference>
<organism evidence="3 4">
    <name type="scientific">Trypanosoma theileri</name>
    <dbReference type="NCBI Taxonomy" id="67003"/>
    <lineage>
        <taxon>Eukaryota</taxon>
        <taxon>Discoba</taxon>
        <taxon>Euglenozoa</taxon>
        <taxon>Kinetoplastea</taxon>
        <taxon>Metakinetoplastina</taxon>
        <taxon>Trypanosomatida</taxon>
        <taxon>Trypanosomatidae</taxon>
        <taxon>Trypanosoma</taxon>
    </lineage>
</organism>
<feature type="domain" description="Schlafen AlbA-2" evidence="2">
    <location>
        <begin position="459"/>
        <end position="556"/>
    </location>
</feature>
<feature type="compositionally biased region" description="Acidic residues" evidence="1">
    <location>
        <begin position="132"/>
        <end position="145"/>
    </location>
</feature>
<sequence length="652" mass="73236">MVHGDIHDLHTISTELTLATLIANAANTCDGSDTSVIQLRVLSGPVAVEKTWSRRERDEFLLCLDRSVARVYPPLDPLQYTQTPPELLVMEDHVRMARVHITPTIRFCPDLSSPHGVEGDGKISSNTLKVVEEEEGEEEERNEDETTQKRRRWKKAAWLTARVFNESSWHLVERIPSKGREQHKGENNNNNNNKVKNNYKKEKNVIDMAIHQEKKRILHVDVHGMEIIGRVVALSSQYAYIAVPYIQDEQTKPKWVFVSRVGIPSVLASAAETTRKRIRSDSLDDHTEEFLNEKELTAHEVDSLRYLQSNQRVQVTLRTHKVYCKRYGAATVKPEHLSLTFEDATVLNVLNNVSESVIEQNKTESLTTFTDILYIVRESCARFLRGYNKYLTSSSTGGGGGVSGNGGGGSSSSSSMTAEDRLFTMLTDTVSVHVKKARGKDGRPPVTVSSPQEIPMLVEGTCVEFKAKINKWEEETDDTLHKGDINGSMESQRKARMGLMNLERIRNTIAAMASTLGGVVLIGVTDDGKVIGHTREALRELRLTGFCPAMVKDNVKLTEMRALMGNRPTSMPKDWWKKKQPSQIQSQKEQEEEKKEEEKVDADRVITIITVGRGQAPFYSTSRHSVPYMRGFASTVPMPVVVCARRIANLLP</sequence>
<dbReference type="GeneID" id="39982770"/>
<evidence type="ECO:0000313" key="4">
    <source>
        <dbReference type="Proteomes" id="UP000192257"/>
    </source>
</evidence>
<dbReference type="RefSeq" id="XP_028885805.1">
    <property type="nucleotide sequence ID" value="XM_029022990.1"/>
</dbReference>
<gene>
    <name evidence="3" type="ORF">TM35_000053350</name>
</gene>
<feature type="compositionally biased region" description="Gly residues" evidence="1">
    <location>
        <begin position="396"/>
        <end position="410"/>
    </location>
</feature>
<dbReference type="InterPro" id="IPR038461">
    <property type="entry name" value="Schlafen_AlbA_2_dom_sf"/>
</dbReference>
<protein>
    <recommendedName>
        <fullName evidence="2">Schlafen AlbA-2 domain-containing protein</fullName>
    </recommendedName>
</protein>
<name>A0A1X0P5B4_9TRYP</name>
<feature type="region of interest" description="Disordered" evidence="1">
    <location>
        <begin position="566"/>
        <end position="599"/>
    </location>
</feature>
<feature type="compositionally biased region" description="Basic and acidic residues" evidence="1">
    <location>
        <begin position="588"/>
        <end position="599"/>
    </location>
</feature>
<evidence type="ECO:0000256" key="1">
    <source>
        <dbReference type="SAM" id="MobiDB-lite"/>
    </source>
</evidence>
<dbReference type="AlphaFoldDB" id="A0A1X0P5B4"/>
<evidence type="ECO:0000259" key="2">
    <source>
        <dbReference type="Pfam" id="PF04326"/>
    </source>
</evidence>
<evidence type="ECO:0000313" key="3">
    <source>
        <dbReference type="EMBL" id="ORC91739.1"/>
    </source>
</evidence>
<feature type="compositionally biased region" description="Low complexity" evidence="1">
    <location>
        <begin position="187"/>
        <end position="196"/>
    </location>
</feature>
<feature type="region of interest" description="Disordered" evidence="1">
    <location>
        <begin position="175"/>
        <end position="198"/>
    </location>
</feature>
<dbReference type="Pfam" id="PF04326">
    <property type="entry name" value="SLFN_AlbA_2"/>
    <property type="match status" value="1"/>
</dbReference>
<feature type="region of interest" description="Disordered" evidence="1">
    <location>
        <begin position="130"/>
        <end position="151"/>
    </location>
</feature>
<dbReference type="VEuPathDB" id="TriTrypDB:TM35_000053350"/>
<feature type="region of interest" description="Disordered" evidence="1">
    <location>
        <begin position="394"/>
        <end position="416"/>
    </location>
</feature>
<proteinExistence type="predicted"/>
<dbReference type="Proteomes" id="UP000192257">
    <property type="component" value="Unassembled WGS sequence"/>
</dbReference>
<feature type="compositionally biased region" description="Basic and acidic residues" evidence="1">
    <location>
        <begin position="175"/>
        <end position="186"/>
    </location>
</feature>
<keyword evidence="4" id="KW-1185">Reference proteome</keyword>
<accession>A0A1X0P5B4</accession>
<dbReference type="Gene3D" id="3.30.950.30">
    <property type="entry name" value="Schlafen, AAA domain"/>
    <property type="match status" value="1"/>
</dbReference>
<reference evidence="3 4" key="1">
    <citation type="submission" date="2017-03" db="EMBL/GenBank/DDBJ databases">
        <title>An alternative strategy for trypanosome survival in the mammalian bloodstream revealed through genome and transcriptome analysis of the ubiquitous bovine parasite Trypanosoma (Megatrypanum) theileri.</title>
        <authorList>
            <person name="Kelly S."/>
            <person name="Ivens A."/>
            <person name="Mott A."/>
            <person name="O'Neill E."/>
            <person name="Emms D."/>
            <person name="Macleod O."/>
            <person name="Voorheis P."/>
            <person name="Matthews J."/>
            <person name="Matthews K."/>
            <person name="Carrington M."/>
        </authorList>
    </citation>
    <scope>NUCLEOTIDE SEQUENCE [LARGE SCALE GENOMIC DNA]</scope>
    <source>
        <strain evidence="3">Edinburgh</strain>
    </source>
</reference>
<comment type="caution">
    <text evidence="3">The sequence shown here is derived from an EMBL/GenBank/DDBJ whole genome shotgun (WGS) entry which is preliminary data.</text>
</comment>
<dbReference type="EMBL" id="NBCO01000005">
    <property type="protein sequence ID" value="ORC91739.1"/>
    <property type="molecule type" value="Genomic_DNA"/>
</dbReference>
<dbReference type="OrthoDB" id="272645at2759"/>